<keyword evidence="7 10" id="KW-0256">Endoplasmic reticulum</keyword>
<sequence>MDGARELLPLAAREREGEYHESRTLVELAKGTTKPVYIMARVTLLDPTLASLLTLSVALRVLLLHARYASTDLNVHRDWMALTWNVHVRDWYTAEISQWTLDYPPLFAYLEYALAGVAHVLQVPGFELEDAGTQVNASATVFLRSTVLVLEILFLFSGMYVLVGSLYHDRGADAATAPSVTQSSAATMALSLGWLSPGILMVDYMHFQYNSIALGLLLWTCVLLGNERKRLALDVGVALFVTALNTKHTLLYVAPCIGAAVLGVSFNAGEDLKSAWSLLQRCLTLLRLGVVGTVCMLAIWSPFIYHGQIAHVLMRMFPFQRGLLHSYWAPNLWALYAGTDKLLAFVMGSEREKAWSTRGLVGVMHPFAVLPSVGPRACSALSLAAMIPAILLMLRLGNLRKSCFHGKTRLGIVLFSTAYCALCSFVFGYHVHEKAILLCVIPLAPLSTLAPEYMRIFRILACAGYYGLLPLLFTPAEQVPKCAFFVLHSVYLHRVSQKMQVNESAGEWLYMRGFVVLELYCQFVHTWWFGHDRMHFLPLMLVSMYAACGVLVAWAMGLGRLFALHCELTAQNGPKSAKSE</sequence>
<evidence type="ECO:0000256" key="5">
    <source>
        <dbReference type="ARBA" id="ARBA00022679"/>
    </source>
</evidence>
<dbReference type="AlphaFoldDB" id="A0A5J4Z6D5"/>
<evidence type="ECO:0000256" key="7">
    <source>
        <dbReference type="ARBA" id="ARBA00022824"/>
    </source>
</evidence>
<feature type="transmembrane region" description="Helical" evidence="10">
    <location>
        <begin position="509"/>
        <end position="530"/>
    </location>
</feature>
<evidence type="ECO:0000313" key="11">
    <source>
        <dbReference type="EMBL" id="KAA8499421.1"/>
    </source>
</evidence>
<dbReference type="OMA" id="YHSTDFD"/>
<feature type="transmembrane region" description="Helical" evidence="10">
    <location>
        <begin position="536"/>
        <end position="555"/>
    </location>
</feature>
<dbReference type="InterPro" id="IPR004856">
    <property type="entry name" value="Glyco_trans_ALG6/ALG8"/>
</dbReference>
<proteinExistence type="inferred from homology"/>
<evidence type="ECO:0000256" key="10">
    <source>
        <dbReference type="RuleBase" id="RU363110"/>
    </source>
</evidence>
<feature type="transmembrane region" description="Helical" evidence="10">
    <location>
        <begin position="237"/>
        <end position="264"/>
    </location>
</feature>
<protein>
    <recommendedName>
        <fullName evidence="10">Alpha-1,3-glucosyltransferase</fullName>
        <ecNumber evidence="10">2.4.1.-</ecNumber>
    </recommendedName>
</protein>
<keyword evidence="8 10" id="KW-1133">Transmembrane helix</keyword>
<dbReference type="GO" id="GO:0006487">
    <property type="term" value="P:protein N-linked glycosylation"/>
    <property type="evidence" value="ECO:0007669"/>
    <property type="project" value="TreeGrafter"/>
</dbReference>
<comment type="pathway">
    <text evidence="2 10">Protein modification; protein glycosylation.</text>
</comment>
<keyword evidence="6 10" id="KW-0812">Transmembrane</keyword>
<evidence type="ECO:0000313" key="12">
    <source>
        <dbReference type="Proteomes" id="UP000324585"/>
    </source>
</evidence>
<feature type="transmembrane region" description="Helical" evidence="10">
    <location>
        <begin position="207"/>
        <end position="225"/>
    </location>
</feature>
<reference evidence="12" key="1">
    <citation type="journal article" date="2019" name="Nat. Commun.">
        <title>Expansion of phycobilisome linker gene families in mesophilic red algae.</title>
        <authorList>
            <person name="Lee J."/>
            <person name="Kim D."/>
            <person name="Bhattacharya D."/>
            <person name="Yoon H.S."/>
        </authorList>
    </citation>
    <scope>NUCLEOTIDE SEQUENCE [LARGE SCALE GENOMIC DNA]</scope>
    <source>
        <strain evidence="12">CCMP 1328</strain>
    </source>
</reference>
<dbReference type="GO" id="GO:0042283">
    <property type="term" value="F:dolichyl pyrophosphate Glc1Man9GlcNAc2 alpha-1,3-glucosyltransferase activity"/>
    <property type="evidence" value="ECO:0007669"/>
    <property type="project" value="TreeGrafter"/>
</dbReference>
<evidence type="ECO:0000256" key="4">
    <source>
        <dbReference type="ARBA" id="ARBA00022676"/>
    </source>
</evidence>
<name>A0A5J4Z6D5_PORPP</name>
<gene>
    <name evidence="11" type="ORF">FVE85_7006</name>
</gene>
<dbReference type="OrthoDB" id="1689333at2759"/>
<dbReference type="EMBL" id="VRMN01000001">
    <property type="protein sequence ID" value="KAA8499421.1"/>
    <property type="molecule type" value="Genomic_DNA"/>
</dbReference>
<comment type="caution">
    <text evidence="10">Lacks conserved residue(s) required for the propagation of feature annotation.</text>
</comment>
<organism evidence="11 12">
    <name type="scientific">Porphyridium purpureum</name>
    <name type="common">Red alga</name>
    <name type="synonym">Porphyridium cruentum</name>
    <dbReference type="NCBI Taxonomy" id="35688"/>
    <lineage>
        <taxon>Eukaryota</taxon>
        <taxon>Rhodophyta</taxon>
        <taxon>Bangiophyceae</taxon>
        <taxon>Porphyridiales</taxon>
        <taxon>Porphyridiaceae</taxon>
        <taxon>Porphyridium</taxon>
    </lineage>
</organism>
<feature type="transmembrane region" description="Helical" evidence="10">
    <location>
        <begin position="284"/>
        <end position="305"/>
    </location>
</feature>
<evidence type="ECO:0000256" key="9">
    <source>
        <dbReference type="ARBA" id="ARBA00023136"/>
    </source>
</evidence>
<feature type="transmembrane region" description="Helical" evidence="10">
    <location>
        <begin position="410"/>
        <end position="429"/>
    </location>
</feature>
<dbReference type="Pfam" id="PF03155">
    <property type="entry name" value="Alg6_Alg8"/>
    <property type="match status" value="1"/>
</dbReference>
<dbReference type="GO" id="GO:0005789">
    <property type="term" value="C:endoplasmic reticulum membrane"/>
    <property type="evidence" value="ECO:0007669"/>
    <property type="project" value="UniProtKB-SubCell"/>
</dbReference>
<comment type="caution">
    <text evidence="11">The sequence shown here is derived from an EMBL/GenBank/DDBJ whole genome shotgun (WGS) entry which is preliminary data.</text>
</comment>
<evidence type="ECO:0000256" key="2">
    <source>
        <dbReference type="ARBA" id="ARBA00004922"/>
    </source>
</evidence>
<keyword evidence="9 10" id="KW-0472">Membrane</keyword>
<dbReference type="PANTHER" id="PTHR12413">
    <property type="entry name" value="DOLICHYL GLYCOSYLTRANSFERASE"/>
    <property type="match status" value="1"/>
</dbReference>
<comment type="similarity">
    <text evidence="3 10">Belongs to the ALG6/ALG8 glucosyltransferase family.</text>
</comment>
<keyword evidence="4 10" id="KW-0328">Glycosyltransferase</keyword>
<dbReference type="EC" id="2.4.1.-" evidence="10"/>
<evidence type="ECO:0000256" key="6">
    <source>
        <dbReference type="ARBA" id="ARBA00022692"/>
    </source>
</evidence>
<comment type="subcellular location">
    <subcellularLocation>
        <location evidence="1 10">Endoplasmic reticulum membrane</location>
        <topology evidence="1 10">Multi-pass membrane protein</topology>
    </subcellularLocation>
</comment>
<evidence type="ECO:0000256" key="1">
    <source>
        <dbReference type="ARBA" id="ARBA00004477"/>
    </source>
</evidence>
<evidence type="ECO:0000256" key="8">
    <source>
        <dbReference type="ARBA" id="ARBA00022989"/>
    </source>
</evidence>
<dbReference type="UniPathway" id="UPA00378"/>
<keyword evidence="5 10" id="KW-0808">Transferase</keyword>
<feature type="transmembrane region" description="Helical" evidence="10">
    <location>
        <begin position="141"/>
        <end position="163"/>
    </location>
</feature>
<accession>A0A5J4Z6D5</accession>
<keyword evidence="12" id="KW-1185">Reference proteome</keyword>
<dbReference type="Proteomes" id="UP000324585">
    <property type="component" value="Unassembled WGS sequence"/>
</dbReference>
<dbReference type="PANTHER" id="PTHR12413:SF2">
    <property type="entry name" value="DOLICHYL PYROPHOSPHATE GLC1MAN9GLCNAC2 ALPHA-1,3-GLUCOSYLTRANSFERASE-RELATED"/>
    <property type="match status" value="1"/>
</dbReference>
<evidence type="ECO:0000256" key="3">
    <source>
        <dbReference type="ARBA" id="ARBA00008715"/>
    </source>
</evidence>